<feature type="compositionally biased region" description="Acidic residues" evidence="1">
    <location>
        <begin position="79"/>
        <end position="88"/>
    </location>
</feature>
<name>A0A8S1B5E2_ARCPL</name>
<accession>A0A8S1B5E2</accession>
<proteinExistence type="predicted"/>
<gene>
    <name evidence="2" type="ORF">APLA_LOCUS14601</name>
</gene>
<evidence type="ECO:0000313" key="3">
    <source>
        <dbReference type="Proteomes" id="UP000494256"/>
    </source>
</evidence>
<evidence type="ECO:0000313" key="2">
    <source>
        <dbReference type="EMBL" id="CAB3254150.1"/>
    </source>
</evidence>
<dbReference type="EMBL" id="CADEBD010000403">
    <property type="protein sequence ID" value="CAB3254150.1"/>
    <property type="molecule type" value="Genomic_DNA"/>
</dbReference>
<reference evidence="2 3" key="1">
    <citation type="submission" date="2020-04" db="EMBL/GenBank/DDBJ databases">
        <authorList>
            <person name="Wallbank WR R."/>
            <person name="Pardo Diaz C."/>
            <person name="Kozak K."/>
            <person name="Martin S."/>
            <person name="Jiggins C."/>
            <person name="Moest M."/>
            <person name="Warren A I."/>
            <person name="Byers J.R.P. K."/>
            <person name="Montejo-Kovacevich G."/>
            <person name="Yen C E."/>
        </authorList>
    </citation>
    <scope>NUCLEOTIDE SEQUENCE [LARGE SCALE GENOMIC DNA]</scope>
</reference>
<protein>
    <submittedName>
        <fullName evidence="2">Uncharacterized protein</fullName>
    </submittedName>
</protein>
<organism evidence="2 3">
    <name type="scientific">Arctia plantaginis</name>
    <name type="common">Wood tiger moth</name>
    <name type="synonym">Phalaena plantaginis</name>
    <dbReference type="NCBI Taxonomy" id="874455"/>
    <lineage>
        <taxon>Eukaryota</taxon>
        <taxon>Metazoa</taxon>
        <taxon>Ecdysozoa</taxon>
        <taxon>Arthropoda</taxon>
        <taxon>Hexapoda</taxon>
        <taxon>Insecta</taxon>
        <taxon>Pterygota</taxon>
        <taxon>Neoptera</taxon>
        <taxon>Endopterygota</taxon>
        <taxon>Lepidoptera</taxon>
        <taxon>Glossata</taxon>
        <taxon>Ditrysia</taxon>
        <taxon>Noctuoidea</taxon>
        <taxon>Erebidae</taxon>
        <taxon>Arctiinae</taxon>
        <taxon>Arctia</taxon>
    </lineage>
</organism>
<dbReference type="Proteomes" id="UP000494256">
    <property type="component" value="Unassembled WGS sequence"/>
</dbReference>
<feature type="region of interest" description="Disordered" evidence="1">
    <location>
        <begin position="20"/>
        <end position="104"/>
    </location>
</feature>
<comment type="caution">
    <text evidence="2">The sequence shown here is derived from an EMBL/GenBank/DDBJ whole genome shotgun (WGS) entry which is preliminary data.</text>
</comment>
<dbReference type="AlphaFoldDB" id="A0A8S1B5E2"/>
<dbReference type="OrthoDB" id="7182950at2759"/>
<evidence type="ECO:0000256" key="1">
    <source>
        <dbReference type="SAM" id="MobiDB-lite"/>
    </source>
</evidence>
<sequence>MHRCKWSSKVQEPNIVIIISGNSSDTGPSGIIRSGPEDTRGVPHSGGRGAASAANRLRIRDPDDEFDTPLAEAYAVDSGSEEEEEQGNEELLNLLQEEEDEDSEFQDNFSEEVEHRIGDTSPLRLFTQIWDQPLLDMIREQTNFYAWKTIVPLSVSETGISAQSRLNDWVATSV</sequence>